<feature type="non-terminal residue" evidence="1">
    <location>
        <position position="1"/>
    </location>
</feature>
<accession>A0ABV3Q804</accession>
<organism evidence="1 2">
    <name type="scientific">Jeotgalibacillus marinus</name>
    <dbReference type="NCBI Taxonomy" id="86667"/>
    <lineage>
        <taxon>Bacteria</taxon>
        <taxon>Bacillati</taxon>
        <taxon>Bacillota</taxon>
        <taxon>Bacilli</taxon>
        <taxon>Bacillales</taxon>
        <taxon>Caryophanaceae</taxon>
        <taxon>Jeotgalibacillus</taxon>
    </lineage>
</organism>
<protein>
    <submittedName>
        <fullName evidence="1">Uncharacterized protein</fullName>
    </submittedName>
</protein>
<dbReference type="Gene3D" id="2.60.40.4270">
    <property type="entry name" value="Listeria-Bacteroides repeat domain"/>
    <property type="match status" value="1"/>
</dbReference>
<dbReference type="Proteomes" id="UP001556040">
    <property type="component" value="Unassembled WGS sequence"/>
</dbReference>
<dbReference type="InterPro" id="IPR042229">
    <property type="entry name" value="Listeria/Bacterioides_rpt_sf"/>
</dbReference>
<dbReference type="EMBL" id="JBFMIA010000158">
    <property type="protein sequence ID" value="MEW9503505.1"/>
    <property type="molecule type" value="Genomic_DNA"/>
</dbReference>
<evidence type="ECO:0000313" key="2">
    <source>
        <dbReference type="Proteomes" id="UP001556040"/>
    </source>
</evidence>
<gene>
    <name evidence="1" type="ORF">AB1471_17365</name>
</gene>
<name>A0ABV3Q804_9BACL</name>
<proteinExistence type="predicted"/>
<evidence type="ECO:0000313" key="1">
    <source>
        <dbReference type="EMBL" id="MEW9503505.1"/>
    </source>
</evidence>
<comment type="caution">
    <text evidence="1">The sequence shown here is derived from an EMBL/GenBank/DDBJ whole genome shotgun (WGS) entry which is preliminary data.</text>
</comment>
<sequence>KQSGIDGTDSGLVIFGQSMPSGFDAPTRVKHAFVGYYSAISGGTKYYDSGMVSVQNWNVTSDTTLYAQWSEDSYTISYVLNDGSLTDAID</sequence>
<feature type="non-terminal residue" evidence="1">
    <location>
        <position position="90"/>
    </location>
</feature>
<keyword evidence="2" id="KW-1185">Reference proteome</keyword>
<reference evidence="1 2" key="1">
    <citation type="journal article" date="1979" name="Int. J. Syst. Evol. Microbiol.">
        <title>Bacillus globisporus subsp. marinus subsp. nov.</title>
        <authorList>
            <person name="Liu H."/>
        </authorList>
    </citation>
    <scope>NUCLEOTIDE SEQUENCE [LARGE SCALE GENOMIC DNA]</scope>
    <source>
        <strain evidence="1 2">DSM 1297</strain>
    </source>
</reference>